<evidence type="ECO:0008006" key="2">
    <source>
        <dbReference type="Google" id="ProtNLM"/>
    </source>
</evidence>
<dbReference type="SUPFAM" id="SSF82171">
    <property type="entry name" value="DPP6 N-terminal domain-like"/>
    <property type="match status" value="1"/>
</dbReference>
<name>X0ZDL7_9ZZZZ</name>
<sequence length="201" mass="22971">IHHTLSGKLFNKMELAEIFLDCFAVNIGWLPDGERLFFSLDTGAVGVTSEESYQRIGTYFMKWDETDATRFPESLFSFPSKEGFSGSLRSECIGVRTDGILIMRDLRHKKGGRGRACSFLYLVNPDTKSKKEIPMVVFEGLSQFKVSHDGTKIAFIEDIYEDDSIHIWVRDLKTGKENKIFSFPIRPFKGYYLGLVGWVED</sequence>
<dbReference type="AlphaFoldDB" id="X0ZDL7"/>
<gene>
    <name evidence="1" type="ORF">S01H4_08145</name>
</gene>
<dbReference type="EMBL" id="BART01002758">
    <property type="protein sequence ID" value="GAG67384.1"/>
    <property type="molecule type" value="Genomic_DNA"/>
</dbReference>
<feature type="non-terminal residue" evidence="1">
    <location>
        <position position="1"/>
    </location>
</feature>
<reference evidence="1" key="1">
    <citation type="journal article" date="2014" name="Front. Microbiol.">
        <title>High frequency of phylogenetically diverse reductive dehalogenase-homologous genes in deep subseafloor sedimentary metagenomes.</title>
        <authorList>
            <person name="Kawai M."/>
            <person name="Futagami T."/>
            <person name="Toyoda A."/>
            <person name="Takaki Y."/>
            <person name="Nishi S."/>
            <person name="Hori S."/>
            <person name="Arai W."/>
            <person name="Tsubouchi T."/>
            <person name="Morono Y."/>
            <person name="Uchiyama I."/>
            <person name="Ito T."/>
            <person name="Fujiyama A."/>
            <person name="Inagaki F."/>
            <person name="Takami H."/>
        </authorList>
    </citation>
    <scope>NUCLEOTIDE SEQUENCE</scope>
    <source>
        <strain evidence="1">Expedition CK06-06</strain>
    </source>
</reference>
<comment type="caution">
    <text evidence="1">The sequence shown here is derived from an EMBL/GenBank/DDBJ whole genome shotgun (WGS) entry which is preliminary data.</text>
</comment>
<protein>
    <recommendedName>
        <fullName evidence="2">Dipeptidylpeptidase IV N-terminal domain-containing protein</fullName>
    </recommendedName>
</protein>
<accession>X0ZDL7</accession>
<organism evidence="1">
    <name type="scientific">marine sediment metagenome</name>
    <dbReference type="NCBI Taxonomy" id="412755"/>
    <lineage>
        <taxon>unclassified sequences</taxon>
        <taxon>metagenomes</taxon>
        <taxon>ecological metagenomes</taxon>
    </lineage>
</organism>
<proteinExistence type="predicted"/>
<evidence type="ECO:0000313" key="1">
    <source>
        <dbReference type="EMBL" id="GAG67384.1"/>
    </source>
</evidence>